<organism evidence="3 4">
    <name type="scientific">Yinghuangia aomiensis</name>
    <dbReference type="NCBI Taxonomy" id="676205"/>
    <lineage>
        <taxon>Bacteria</taxon>
        <taxon>Bacillati</taxon>
        <taxon>Actinomycetota</taxon>
        <taxon>Actinomycetes</taxon>
        <taxon>Kitasatosporales</taxon>
        <taxon>Streptomycetaceae</taxon>
        <taxon>Yinghuangia</taxon>
    </lineage>
</organism>
<dbReference type="EMBL" id="BAABHS010000028">
    <property type="protein sequence ID" value="GAA4984164.1"/>
    <property type="molecule type" value="Genomic_DNA"/>
</dbReference>
<feature type="domain" description="Activator of Hsp90 ATPase homologue 1/2-like C-terminal" evidence="2">
    <location>
        <begin position="28"/>
        <end position="136"/>
    </location>
</feature>
<dbReference type="RefSeq" id="WP_345679123.1">
    <property type="nucleotide sequence ID" value="NZ_BAABHS010000028.1"/>
</dbReference>
<keyword evidence="4" id="KW-1185">Reference proteome</keyword>
<dbReference type="InterPro" id="IPR023393">
    <property type="entry name" value="START-like_dom_sf"/>
</dbReference>
<comment type="similarity">
    <text evidence="1">Belongs to the AHA1 family.</text>
</comment>
<sequence>MTPTSSHADFLPVDDGQPAVRLRRTYPHPVGRVWEFVSDPAELARWFPSRVAIDPKPGGEVRFSFDAGMPDSTGEVLAAEAPRHLAFTWGPDELRFDLEAFDGGTRLTLTNVLAEENTAARNAAGWDVCLDALDAAARGEAYDGPHAGPTPEWRAYYAGYVTAGFPSGAPVPGLDSGA</sequence>
<protein>
    <recommendedName>
        <fullName evidence="2">Activator of Hsp90 ATPase homologue 1/2-like C-terminal domain-containing protein</fullName>
    </recommendedName>
</protein>
<proteinExistence type="inferred from homology"/>
<dbReference type="CDD" id="cd08899">
    <property type="entry name" value="SRPBCC_CalC_Aha1-like_6"/>
    <property type="match status" value="1"/>
</dbReference>
<evidence type="ECO:0000313" key="4">
    <source>
        <dbReference type="Proteomes" id="UP001500466"/>
    </source>
</evidence>
<comment type="caution">
    <text evidence="3">The sequence shown here is derived from an EMBL/GenBank/DDBJ whole genome shotgun (WGS) entry which is preliminary data.</text>
</comment>
<dbReference type="Proteomes" id="UP001500466">
    <property type="component" value="Unassembled WGS sequence"/>
</dbReference>
<evidence type="ECO:0000259" key="2">
    <source>
        <dbReference type="Pfam" id="PF08327"/>
    </source>
</evidence>
<dbReference type="SUPFAM" id="SSF55961">
    <property type="entry name" value="Bet v1-like"/>
    <property type="match status" value="1"/>
</dbReference>
<dbReference type="InterPro" id="IPR013538">
    <property type="entry name" value="ASHA1/2-like_C"/>
</dbReference>
<dbReference type="Gene3D" id="3.30.530.20">
    <property type="match status" value="1"/>
</dbReference>
<gene>
    <name evidence="3" type="ORF">GCM10023205_62680</name>
</gene>
<dbReference type="Pfam" id="PF08327">
    <property type="entry name" value="AHSA1"/>
    <property type="match status" value="1"/>
</dbReference>
<name>A0ABP9I1J8_9ACTN</name>
<accession>A0ABP9I1J8</accession>
<evidence type="ECO:0000313" key="3">
    <source>
        <dbReference type="EMBL" id="GAA4984164.1"/>
    </source>
</evidence>
<reference evidence="4" key="1">
    <citation type="journal article" date="2019" name="Int. J. Syst. Evol. Microbiol.">
        <title>The Global Catalogue of Microorganisms (GCM) 10K type strain sequencing project: providing services to taxonomists for standard genome sequencing and annotation.</title>
        <authorList>
            <consortium name="The Broad Institute Genomics Platform"/>
            <consortium name="The Broad Institute Genome Sequencing Center for Infectious Disease"/>
            <person name="Wu L."/>
            <person name="Ma J."/>
        </authorList>
    </citation>
    <scope>NUCLEOTIDE SEQUENCE [LARGE SCALE GENOMIC DNA]</scope>
    <source>
        <strain evidence="4">JCM 17986</strain>
    </source>
</reference>
<evidence type="ECO:0000256" key="1">
    <source>
        <dbReference type="ARBA" id="ARBA00006817"/>
    </source>
</evidence>